<comment type="function">
    <text evidence="5">This protein is involved in the repair of mismatches in DNA. It is required for dam-dependent methyl-directed DNA mismatch repair. May act as a 'molecular matchmaker', a protein that promotes the formation of a stable complex between two or more DNA-binding proteins in an ATP-dependent manner without itself being part of a final effector complex.</text>
</comment>
<dbReference type="PANTHER" id="PTHR10073">
    <property type="entry name" value="DNA MISMATCH REPAIR PROTEIN MLH, PMS, MUTL"/>
    <property type="match status" value="1"/>
</dbReference>
<keyword evidence="3 5" id="KW-0227">DNA damage</keyword>
<feature type="region of interest" description="Disordered" evidence="6">
    <location>
        <begin position="367"/>
        <end position="390"/>
    </location>
</feature>
<evidence type="ECO:0000313" key="10">
    <source>
        <dbReference type="Proteomes" id="UP001424741"/>
    </source>
</evidence>
<dbReference type="Pfam" id="PF13589">
    <property type="entry name" value="HATPase_c_3"/>
    <property type="match status" value="1"/>
</dbReference>
<evidence type="ECO:0000256" key="2">
    <source>
        <dbReference type="ARBA" id="ARBA00021975"/>
    </source>
</evidence>
<dbReference type="Gene3D" id="3.30.565.10">
    <property type="entry name" value="Histidine kinase-like ATPase, C-terminal domain"/>
    <property type="match status" value="1"/>
</dbReference>
<dbReference type="Pfam" id="PF01119">
    <property type="entry name" value="DNA_mis_repair"/>
    <property type="match status" value="1"/>
</dbReference>
<dbReference type="InterPro" id="IPR014721">
    <property type="entry name" value="Ribsml_uS5_D2-typ_fold_subgr"/>
</dbReference>
<feature type="compositionally biased region" description="Basic and acidic residues" evidence="6">
    <location>
        <begin position="414"/>
        <end position="428"/>
    </location>
</feature>
<dbReference type="InterPro" id="IPR038973">
    <property type="entry name" value="MutL/Mlh/Pms-like"/>
</dbReference>
<dbReference type="SUPFAM" id="SSF54211">
    <property type="entry name" value="Ribosomal protein S5 domain 2-like"/>
    <property type="match status" value="1"/>
</dbReference>
<dbReference type="Pfam" id="PF08676">
    <property type="entry name" value="MutL_C"/>
    <property type="match status" value="1"/>
</dbReference>
<dbReference type="InterPro" id="IPR042121">
    <property type="entry name" value="MutL_C_regsub"/>
</dbReference>
<feature type="compositionally biased region" description="Basic and acidic residues" evidence="6">
    <location>
        <begin position="367"/>
        <end position="383"/>
    </location>
</feature>
<accession>A0ABP9UTV8</accession>
<dbReference type="InterPro" id="IPR013507">
    <property type="entry name" value="DNA_mismatch_S5_2-like"/>
</dbReference>
<feature type="domain" description="DNA mismatch repair protein S5" evidence="8">
    <location>
        <begin position="209"/>
        <end position="328"/>
    </location>
</feature>
<dbReference type="SUPFAM" id="SSF118116">
    <property type="entry name" value="DNA mismatch repair protein MutL"/>
    <property type="match status" value="1"/>
</dbReference>
<dbReference type="SUPFAM" id="SSF55874">
    <property type="entry name" value="ATPase domain of HSP90 chaperone/DNA topoisomerase II/histidine kinase"/>
    <property type="match status" value="1"/>
</dbReference>
<dbReference type="NCBIfam" id="TIGR00585">
    <property type="entry name" value="mutl"/>
    <property type="match status" value="1"/>
</dbReference>
<gene>
    <name evidence="5 9" type="primary">mutL</name>
    <name evidence="9" type="ORF">Rhal01_00065</name>
</gene>
<dbReference type="InterPro" id="IPR020667">
    <property type="entry name" value="DNA_mismatch_repair_MutL"/>
</dbReference>
<dbReference type="InterPro" id="IPR014790">
    <property type="entry name" value="MutL_C"/>
</dbReference>
<dbReference type="SMART" id="SM00853">
    <property type="entry name" value="MutL_C"/>
    <property type="match status" value="1"/>
</dbReference>
<evidence type="ECO:0000256" key="1">
    <source>
        <dbReference type="ARBA" id="ARBA00006082"/>
    </source>
</evidence>
<dbReference type="CDD" id="cd16926">
    <property type="entry name" value="HATPase_MutL-MLH-PMS-like"/>
    <property type="match status" value="1"/>
</dbReference>
<dbReference type="Gene3D" id="3.30.1540.20">
    <property type="entry name" value="MutL, C-terminal domain, dimerisation subdomain"/>
    <property type="match status" value="1"/>
</dbReference>
<dbReference type="InterPro" id="IPR002099">
    <property type="entry name" value="MutL/Mlh/PMS"/>
</dbReference>
<sequence length="619" mass="67914">MGKIAILPDILASQVAAGEVVERPASVVKEMVENALDAGAKHVEVEISKGGTNLIKITDDGSGMGREDAMMCLERHATSKLKDSKQLMEITTMGFRGEAVPSIASVSKFRLATREHDAVEGTELIVDGGVLKDVRAVGLQPGSVFEVRSLFFNVPARRKFLKTENTESAHVEHQVRLHALAWPEVRFTYRKDGRVVFDLPGTGDRRMRIAGLSGAEAGRAVIEVPETEDAQMTVSGYVLPSDYARKGKRQQFIFLNGRPIEDPAISRAIKDAFKGSVGEGMHPACWLWITMDPSLVDVNVHPAKKEVRFHKPFEVRNLVLSAVEAGLEAKAQAAEKLRGVAKIVSRKDGAETPVRKPFEQTEAIADETKEELTGIPEDSDKAPKSPAIVKPTPAAVNKAPVTTAAPFKAQASEPKQEELLHTEQQDDGPKHNFQVLSVLHDRYFLMQGDDGLVLMDPKAARERIVYEAFLAGDESSQLEAQGLLVPELIELDARDLDVVMSNLENFTEAGISVEPFGGGTLQVRSMPALLNDKDPRSFITAVIDELIETVGGKRGKRMAYEVFAEKLAERVAWGEPCRLAGAERTLDELFECELPYCTPDGRPTLIHISLKEIERKFGN</sequence>
<keyword evidence="10" id="KW-1185">Reference proteome</keyword>
<protein>
    <recommendedName>
        <fullName evidence="2 5">DNA mismatch repair protein MutL</fullName>
    </recommendedName>
</protein>
<dbReference type="Gene3D" id="3.30.1370.100">
    <property type="entry name" value="MutL, C-terminal domain, regulatory subdomain"/>
    <property type="match status" value="1"/>
</dbReference>
<dbReference type="Proteomes" id="UP001424741">
    <property type="component" value="Unassembled WGS sequence"/>
</dbReference>
<dbReference type="CDD" id="cd00782">
    <property type="entry name" value="MutL_Trans"/>
    <property type="match status" value="1"/>
</dbReference>
<organism evidence="9 10">
    <name type="scientific">Rubritalea halochordaticola</name>
    <dbReference type="NCBI Taxonomy" id="714537"/>
    <lineage>
        <taxon>Bacteria</taxon>
        <taxon>Pseudomonadati</taxon>
        <taxon>Verrucomicrobiota</taxon>
        <taxon>Verrucomicrobiia</taxon>
        <taxon>Verrucomicrobiales</taxon>
        <taxon>Rubritaleaceae</taxon>
        <taxon>Rubritalea</taxon>
    </lineage>
</organism>
<dbReference type="PANTHER" id="PTHR10073:SF12">
    <property type="entry name" value="DNA MISMATCH REPAIR PROTEIN MLH1"/>
    <property type="match status" value="1"/>
</dbReference>
<dbReference type="InterPro" id="IPR037198">
    <property type="entry name" value="MutL_C_sf"/>
</dbReference>
<dbReference type="SMART" id="SM01340">
    <property type="entry name" value="DNA_mis_repair"/>
    <property type="match status" value="1"/>
</dbReference>
<dbReference type="InterPro" id="IPR036890">
    <property type="entry name" value="HATPase_C_sf"/>
</dbReference>
<dbReference type="RefSeq" id="WP_346186987.1">
    <property type="nucleotide sequence ID" value="NZ_BAABRL010000001.1"/>
</dbReference>
<feature type="region of interest" description="Disordered" evidence="6">
    <location>
        <begin position="408"/>
        <end position="428"/>
    </location>
</feature>
<dbReference type="EMBL" id="BAABRL010000001">
    <property type="protein sequence ID" value="GAA5493913.1"/>
    <property type="molecule type" value="Genomic_DNA"/>
</dbReference>
<keyword evidence="4 5" id="KW-0234">DNA repair</keyword>
<evidence type="ECO:0000259" key="8">
    <source>
        <dbReference type="SMART" id="SM01340"/>
    </source>
</evidence>
<comment type="caution">
    <text evidence="9">The sequence shown here is derived from an EMBL/GenBank/DDBJ whole genome shotgun (WGS) entry which is preliminary data.</text>
</comment>
<dbReference type="InterPro" id="IPR020568">
    <property type="entry name" value="Ribosomal_Su5_D2-typ_SF"/>
</dbReference>
<comment type="similarity">
    <text evidence="1 5">Belongs to the DNA mismatch repair MutL/HexB family.</text>
</comment>
<dbReference type="HAMAP" id="MF_00149">
    <property type="entry name" value="DNA_mis_repair"/>
    <property type="match status" value="1"/>
</dbReference>
<reference evidence="9 10" key="1">
    <citation type="submission" date="2024-02" db="EMBL/GenBank/DDBJ databases">
        <title>Rubritalea halochordaticola NBRC 107102.</title>
        <authorList>
            <person name="Ichikawa N."/>
            <person name="Katano-Makiyama Y."/>
            <person name="Hidaka K."/>
        </authorList>
    </citation>
    <scope>NUCLEOTIDE SEQUENCE [LARGE SCALE GENOMIC DNA]</scope>
    <source>
        <strain evidence="9 10">NBRC 107102</strain>
    </source>
</reference>
<name>A0ABP9UTV8_9BACT</name>
<evidence type="ECO:0000256" key="4">
    <source>
        <dbReference type="ARBA" id="ARBA00023204"/>
    </source>
</evidence>
<evidence type="ECO:0000256" key="3">
    <source>
        <dbReference type="ARBA" id="ARBA00022763"/>
    </source>
</evidence>
<feature type="domain" description="MutL C-terminal dimerisation" evidence="7">
    <location>
        <begin position="435"/>
        <end position="579"/>
    </location>
</feature>
<dbReference type="InterPro" id="IPR042120">
    <property type="entry name" value="MutL_C_dimsub"/>
</dbReference>
<evidence type="ECO:0000313" key="9">
    <source>
        <dbReference type="EMBL" id="GAA5493913.1"/>
    </source>
</evidence>
<evidence type="ECO:0000256" key="5">
    <source>
        <dbReference type="HAMAP-Rule" id="MF_00149"/>
    </source>
</evidence>
<dbReference type="Gene3D" id="3.30.230.10">
    <property type="match status" value="1"/>
</dbReference>
<evidence type="ECO:0000259" key="7">
    <source>
        <dbReference type="SMART" id="SM00853"/>
    </source>
</evidence>
<evidence type="ECO:0000256" key="6">
    <source>
        <dbReference type="SAM" id="MobiDB-lite"/>
    </source>
</evidence>
<proteinExistence type="inferred from homology"/>